<dbReference type="AlphaFoldDB" id="A0A4R2TQI3"/>
<comment type="similarity">
    <text evidence="1">Belongs to the FlgD family.</text>
</comment>
<evidence type="ECO:0000256" key="3">
    <source>
        <dbReference type="SAM" id="MobiDB-lite"/>
    </source>
</evidence>
<dbReference type="Proteomes" id="UP000295504">
    <property type="component" value="Unassembled WGS sequence"/>
</dbReference>
<dbReference type="EMBL" id="SLYC01000004">
    <property type="protein sequence ID" value="TCQ05861.1"/>
    <property type="molecule type" value="Genomic_DNA"/>
</dbReference>
<dbReference type="InterPro" id="IPR005648">
    <property type="entry name" value="FlgD"/>
</dbReference>
<sequence length="138" mass="15905">MYNDISGVNRYRDYSNTSKNNQKFNNELNKDAFLRLLTTQLKNQDPLKPMEDREFIAQMAQFTSLEQMQNLNETVKSNNQTMLEHLASMNNNMVKSQSSILQTLEEINKSIKNINNKPEQTTPNNGQASEEAIETAEQ</sequence>
<evidence type="ECO:0000313" key="5">
    <source>
        <dbReference type="Proteomes" id="UP000295504"/>
    </source>
</evidence>
<gene>
    <name evidence="4" type="ORF">EDD79_100442</name>
</gene>
<dbReference type="Pfam" id="PF03963">
    <property type="entry name" value="FlgD"/>
    <property type="match status" value="1"/>
</dbReference>
<dbReference type="RefSeq" id="WP_132847598.1">
    <property type="nucleotide sequence ID" value="NZ_CP058648.1"/>
</dbReference>
<comment type="caution">
    <text evidence="4">The sequence shown here is derived from an EMBL/GenBank/DDBJ whole genome shotgun (WGS) entry which is preliminary data.</text>
</comment>
<proteinExistence type="inferred from homology"/>
<keyword evidence="2" id="KW-1005">Bacterial flagellum biogenesis</keyword>
<keyword evidence="4" id="KW-0966">Cell projection</keyword>
<name>A0A4R2TQI3_9FIRM</name>
<reference evidence="4 5" key="1">
    <citation type="submission" date="2019-03" db="EMBL/GenBank/DDBJ databases">
        <title>Genomic Encyclopedia of Type Strains, Phase IV (KMG-IV): sequencing the most valuable type-strain genomes for metagenomic binning, comparative biology and taxonomic classification.</title>
        <authorList>
            <person name="Goeker M."/>
        </authorList>
    </citation>
    <scope>NUCLEOTIDE SEQUENCE [LARGE SCALE GENOMIC DNA]</scope>
    <source>
        <strain evidence="4 5">DSM 100013</strain>
    </source>
</reference>
<dbReference type="GO" id="GO:0044781">
    <property type="term" value="P:bacterial-type flagellum organization"/>
    <property type="evidence" value="ECO:0007669"/>
    <property type="project" value="UniProtKB-KW"/>
</dbReference>
<accession>A0A4R2TQI3</accession>
<feature type="compositionally biased region" description="Polar residues" evidence="3">
    <location>
        <begin position="118"/>
        <end position="128"/>
    </location>
</feature>
<organism evidence="4 5">
    <name type="scientific">Serpentinicella alkaliphila</name>
    <dbReference type="NCBI Taxonomy" id="1734049"/>
    <lineage>
        <taxon>Bacteria</taxon>
        <taxon>Bacillati</taxon>
        <taxon>Bacillota</taxon>
        <taxon>Clostridia</taxon>
        <taxon>Peptostreptococcales</taxon>
        <taxon>Natronincolaceae</taxon>
        <taxon>Serpentinicella</taxon>
    </lineage>
</organism>
<keyword evidence="5" id="KW-1185">Reference proteome</keyword>
<evidence type="ECO:0000256" key="2">
    <source>
        <dbReference type="ARBA" id="ARBA00022795"/>
    </source>
</evidence>
<protein>
    <submittedName>
        <fullName evidence="4">Flagellar basal-body rod modification protein FlgD</fullName>
    </submittedName>
</protein>
<keyword evidence="4" id="KW-0282">Flagellum</keyword>
<evidence type="ECO:0000256" key="1">
    <source>
        <dbReference type="ARBA" id="ARBA00010577"/>
    </source>
</evidence>
<dbReference type="OrthoDB" id="280334at2"/>
<feature type="region of interest" description="Disordered" evidence="3">
    <location>
        <begin position="113"/>
        <end position="138"/>
    </location>
</feature>
<keyword evidence="4" id="KW-0969">Cilium</keyword>
<evidence type="ECO:0000313" key="4">
    <source>
        <dbReference type="EMBL" id="TCQ05861.1"/>
    </source>
</evidence>